<dbReference type="OrthoDB" id="3514174at2"/>
<dbReference type="SUPFAM" id="SSF102588">
    <property type="entry name" value="LmbE-like"/>
    <property type="match status" value="1"/>
</dbReference>
<sequence length="243" mass="26492">MVESAPSTNELPPMREDWQRALAVVAHPDDMEYGAAAAVARWTSAGKEVAYVLVTRGEAGISSLPPGQCGPLREEEQHRSCAVVGVTDLSFLDHRDGLVEADLKLRADLTGAIRHHRPEVILSINHRDTWGVPGWNHVDHRHVGVALLDAVRDAANPWVFGDRGPAWEGTRFVAFGGSPQATHWVDTSATHATGMASLAEHRLYLEHVDDTPGATQQWLTDVAAEQGRRFGVDFAASFEVVPM</sequence>
<dbReference type="RefSeq" id="WP_012230582.1">
    <property type="nucleotide sequence ID" value="NZ_HG422565.1"/>
</dbReference>
<reference evidence="1 2" key="1">
    <citation type="journal article" date="2013" name="ISME J.">
        <title>Metabolic model for the filamentous 'Candidatus Microthrix parvicella' based on genomic and metagenomic analyses.</title>
        <authorList>
            <person name="Jon McIlroy S."/>
            <person name="Kristiansen R."/>
            <person name="Albertsen M."/>
            <person name="Michael Karst S."/>
            <person name="Rossetti S."/>
            <person name="Lund Nielsen J."/>
            <person name="Tandoi V."/>
            <person name="James Seviour R."/>
            <person name="Nielsen P.H."/>
        </authorList>
    </citation>
    <scope>NUCLEOTIDE SEQUENCE [LARGE SCALE GENOMIC DNA]</scope>
    <source>
        <strain evidence="1 2">RN1</strain>
    </source>
</reference>
<proteinExistence type="predicted"/>
<evidence type="ECO:0000313" key="1">
    <source>
        <dbReference type="EMBL" id="CCM65663.1"/>
    </source>
</evidence>
<dbReference type="Pfam" id="PF02585">
    <property type="entry name" value="PIG-L"/>
    <property type="match status" value="1"/>
</dbReference>
<protein>
    <recommendedName>
        <fullName evidence="3">LmbE family protein</fullName>
    </recommendedName>
</protein>
<gene>
    <name evidence="1" type="ORF">BN381_80193</name>
</gene>
<dbReference type="eggNOG" id="COG2120">
    <property type="taxonomic scope" value="Bacteria"/>
</dbReference>
<organism evidence="1 2">
    <name type="scientific">Candidatus Neomicrothrix parvicella RN1</name>
    <dbReference type="NCBI Taxonomy" id="1229780"/>
    <lineage>
        <taxon>Bacteria</taxon>
        <taxon>Bacillati</taxon>
        <taxon>Actinomycetota</taxon>
        <taxon>Acidimicrobiia</taxon>
        <taxon>Acidimicrobiales</taxon>
        <taxon>Microthrixaceae</taxon>
        <taxon>Candidatus Neomicrothrix</taxon>
    </lineage>
</organism>
<comment type="caution">
    <text evidence="1">The sequence shown here is derived from an EMBL/GenBank/DDBJ whole genome shotgun (WGS) entry which is preliminary data.</text>
</comment>
<evidence type="ECO:0008006" key="3">
    <source>
        <dbReference type="Google" id="ProtNLM"/>
    </source>
</evidence>
<dbReference type="InterPro" id="IPR003737">
    <property type="entry name" value="GlcNAc_PI_deacetylase-related"/>
</dbReference>
<dbReference type="AlphaFoldDB" id="R4Z4K1"/>
<dbReference type="GO" id="GO:0016137">
    <property type="term" value="P:glycoside metabolic process"/>
    <property type="evidence" value="ECO:0007669"/>
    <property type="project" value="UniProtKB-ARBA"/>
</dbReference>
<dbReference type="EMBL" id="CANL01000078">
    <property type="protein sequence ID" value="CCM65663.1"/>
    <property type="molecule type" value="Genomic_DNA"/>
</dbReference>
<keyword evidence="2" id="KW-1185">Reference proteome</keyword>
<dbReference type="Gene3D" id="3.40.50.10320">
    <property type="entry name" value="LmbE-like"/>
    <property type="match status" value="1"/>
</dbReference>
<dbReference type="PANTHER" id="PTHR12993">
    <property type="entry name" value="N-ACETYLGLUCOSAMINYL-PHOSPHATIDYLINOSITOL DE-N-ACETYLASE-RELATED"/>
    <property type="match status" value="1"/>
</dbReference>
<dbReference type="STRING" id="1229780.BN381_80193"/>
<dbReference type="Proteomes" id="UP000018291">
    <property type="component" value="Unassembled WGS sequence"/>
</dbReference>
<dbReference type="GO" id="GO:0016811">
    <property type="term" value="F:hydrolase activity, acting on carbon-nitrogen (but not peptide) bonds, in linear amides"/>
    <property type="evidence" value="ECO:0007669"/>
    <property type="project" value="TreeGrafter"/>
</dbReference>
<evidence type="ECO:0000313" key="2">
    <source>
        <dbReference type="Proteomes" id="UP000018291"/>
    </source>
</evidence>
<name>R4Z4K1_9ACTN</name>
<dbReference type="PANTHER" id="PTHR12993:SF28">
    <property type="entry name" value="LMBE FAMILY PROTEIN"/>
    <property type="match status" value="1"/>
</dbReference>
<dbReference type="InterPro" id="IPR024078">
    <property type="entry name" value="LmbE-like_dom_sf"/>
</dbReference>
<dbReference type="HOGENOM" id="CLU_049311_3_2_11"/>
<accession>R4Z4K1</accession>